<dbReference type="SUPFAM" id="SSF81606">
    <property type="entry name" value="PP2C-like"/>
    <property type="match status" value="1"/>
</dbReference>
<sequence>MGKSQPFVLLKPSNLVLKSSGMHHAGSVASTMATRESSSPMLRVNLRKFPGFIGHCSSRINRLTNEDSYSINMLKMPTVGSEMNCLWNKGIKDKEVHWATKLPLNKSILNLSVFDGHGGDQISKLLASELHNELAATFPSREAFFELLKQYNDVIGGKYWGKIYDRKEQYFKKFIATCNTKQEQVLFDDKSGSRMIFDQWGNIIDKTSLLTENERLRIFLSYMRFDLKRCCAPASTEGAQRDENVITGGSTASSIFLTPYDEPNSIGDTFFINSEGLLKLVVTQVGDTKIVLCDKNGIAHSLTKMHHPSSSRESRRLRTSFQTDSFGETRFLNNFANTRSFGDFVGKQEGLSCEPDIYSYLIGNTQYLPHSERSKLQFGGDECFVCLITDGVSDLMSDQELVDLITSTVNMRGLKVASPQYVSEEVIRFIAAIGGKHSDNATCLVLRLPNWGNWPTVDRTGAIREEKLMSGSSGSERSNV</sequence>
<dbReference type="AlphaFoldDB" id="C5DC15"/>
<dbReference type="KEGG" id="lth:KLTH0A07040g"/>
<dbReference type="InParanoid" id="C5DC15"/>
<evidence type="ECO:0000313" key="2">
    <source>
        <dbReference type="EMBL" id="CAR21322.1"/>
    </source>
</evidence>
<dbReference type="FunFam" id="3.60.40.10:FF:000112">
    <property type="entry name" value="Ptc6p"/>
    <property type="match status" value="1"/>
</dbReference>
<dbReference type="InterPro" id="IPR001932">
    <property type="entry name" value="PPM-type_phosphatase-like_dom"/>
</dbReference>
<dbReference type="PANTHER" id="PTHR13832:SF589">
    <property type="entry name" value="[PYRUVATE DEHYDROGENASE [ACETYL-TRANSFERRING]]-PHOSPHATASE 2, MITOCHONDRIAL"/>
    <property type="match status" value="1"/>
</dbReference>
<dbReference type="PROSITE" id="PS51746">
    <property type="entry name" value="PPM_2"/>
    <property type="match status" value="1"/>
</dbReference>
<dbReference type="GO" id="GO:0004722">
    <property type="term" value="F:protein serine/threonine phosphatase activity"/>
    <property type="evidence" value="ECO:0007669"/>
    <property type="project" value="InterPro"/>
</dbReference>
<protein>
    <submittedName>
        <fullName evidence="2">KLTH0A07040p</fullName>
    </submittedName>
</protein>
<feature type="domain" description="PPM-type phosphatase" evidence="1">
    <location>
        <begin position="52"/>
        <end position="448"/>
    </location>
</feature>
<dbReference type="HOGENOM" id="CLU_021251_0_0_1"/>
<gene>
    <name evidence="2" type="ordered locus">KLTH0A07040g</name>
</gene>
<accession>C5DC15</accession>
<dbReference type="InterPro" id="IPR015655">
    <property type="entry name" value="PP2C"/>
</dbReference>
<dbReference type="Proteomes" id="UP000002036">
    <property type="component" value="Chromosome A"/>
</dbReference>
<reference evidence="2 3" key="1">
    <citation type="journal article" date="2009" name="Genome Res.">
        <title>Comparative genomics of protoploid Saccharomycetaceae.</title>
        <authorList>
            <consortium name="The Genolevures Consortium"/>
            <person name="Souciet J.-L."/>
            <person name="Dujon B."/>
            <person name="Gaillardin C."/>
            <person name="Johnston M."/>
            <person name="Baret P.V."/>
            <person name="Cliften P."/>
            <person name="Sherman D.J."/>
            <person name="Weissenbach J."/>
            <person name="Westhof E."/>
            <person name="Wincker P."/>
            <person name="Jubin C."/>
            <person name="Poulain J."/>
            <person name="Barbe V."/>
            <person name="Segurens B."/>
            <person name="Artiguenave F."/>
            <person name="Anthouard V."/>
            <person name="Vacherie B."/>
            <person name="Val M.-E."/>
            <person name="Fulton R.S."/>
            <person name="Minx P."/>
            <person name="Wilson R."/>
            <person name="Durrens P."/>
            <person name="Jean G."/>
            <person name="Marck C."/>
            <person name="Martin T."/>
            <person name="Nikolski M."/>
            <person name="Rolland T."/>
            <person name="Seret M.-L."/>
            <person name="Casaregola S."/>
            <person name="Despons L."/>
            <person name="Fairhead C."/>
            <person name="Fischer G."/>
            <person name="Lafontaine I."/>
            <person name="Leh V."/>
            <person name="Lemaire M."/>
            <person name="de Montigny J."/>
            <person name="Neuveglise C."/>
            <person name="Thierry A."/>
            <person name="Blanc-Lenfle I."/>
            <person name="Bleykasten C."/>
            <person name="Diffels J."/>
            <person name="Fritsch E."/>
            <person name="Frangeul L."/>
            <person name="Goeffon A."/>
            <person name="Jauniaux N."/>
            <person name="Kachouri-Lafond R."/>
            <person name="Payen C."/>
            <person name="Potier S."/>
            <person name="Pribylova L."/>
            <person name="Ozanne C."/>
            <person name="Richard G.-F."/>
            <person name="Sacerdot C."/>
            <person name="Straub M.-L."/>
            <person name="Talla E."/>
        </authorList>
    </citation>
    <scope>NUCLEOTIDE SEQUENCE [LARGE SCALE GENOMIC DNA]</scope>
    <source>
        <strain evidence="3">ATCC 56472 / CBS 6340 / NRRL Y-8284</strain>
    </source>
</reference>
<proteinExistence type="predicted"/>
<dbReference type="RefSeq" id="XP_002551764.1">
    <property type="nucleotide sequence ID" value="XM_002551718.1"/>
</dbReference>
<dbReference type="OMA" id="LPNWGNW"/>
<evidence type="ECO:0000313" key="3">
    <source>
        <dbReference type="Proteomes" id="UP000002036"/>
    </source>
</evidence>
<dbReference type="eggNOG" id="KOG0698">
    <property type="taxonomic scope" value="Eukaryota"/>
</dbReference>
<dbReference type="OrthoDB" id="416093at2759"/>
<dbReference type="Gene3D" id="3.60.40.10">
    <property type="entry name" value="PPM-type phosphatase domain"/>
    <property type="match status" value="1"/>
</dbReference>
<dbReference type="SMART" id="SM00332">
    <property type="entry name" value="PP2Cc"/>
    <property type="match status" value="1"/>
</dbReference>
<dbReference type="CDD" id="cd00143">
    <property type="entry name" value="PP2Cc"/>
    <property type="match status" value="1"/>
</dbReference>
<keyword evidence="3" id="KW-1185">Reference proteome</keyword>
<dbReference type="PANTHER" id="PTHR13832">
    <property type="entry name" value="PROTEIN PHOSPHATASE 2C"/>
    <property type="match status" value="1"/>
</dbReference>
<dbReference type="Pfam" id="PF00481">
    <property type="entry name" value="PP2C"/>
    <property type="match status" value="1"/>
</dbReference>
<dbReference type="FunCoup" id="C5DC15">
    <property type="interactions" value="124"/>
</dbReference>
<dbReference type="GeneID" id="8290571"/>
<dbReference type="EMBL" id="CU928165">
    <property type="protein sequence ID" value="CAR21322.1"/>
    <property type="molecule type" value="Genomic_DNA"/>
</dbReference>
<organism evidence="2 3">
    <name type="scientific">Lachancea thermotolerans (strain ATCC 56472 / CBS 6340 / NRRL Y-8284)</name>
    <name type="common">Yeast</name>
    <name type="synonym">Kluyveromyces thermotolerans</name>
    <dbReference type="NCBI Taxonomy" id="559295"/>
    <lineage>
        <taxon>Eukaryota</taxon>
        <taxon>Fungi</taxon>
        <taxon>Dikarya</taxon>
        <taxon>Ascomycota</taxon>
        <taxon>Saccharomycotina</taxon>
        <taxon>Saccharomycetes</taxon>
        <taxon>Saccharomycetales</taxon>
        <taxon>Saccharomycetaceae</taxon>
        <taxon>Lachancea</taxon>
    </lineage>
</organism>
<dbReference type="STRING" id="559295.C5DC15"/>
<name>C5DC15_LACTC</name>
<dbReference type="InterPro" id="IPR036457">
    <property type="entry name" value="PPM-type-like_dom_sf"/>
</dbReference>
<evidence type="ECO:0000259" key="1">
    <source>
        <dbReference type="PROSITE" id="PS51746"/>
    </source>
</evidence>